<dbReference type="EMBL" id="ML995941">
    <property type="protein sequence ID" value="KAF2764080.1"/>
    <property type="molecule type" value="Genomic_DNA"/>
</dbReference>
<evidence type="ECO:0000256" key="1">
    <source>
        <dbReference type="SAM" id="MobiDB-lite"/>
    </source>
</evidence>
<keyword evidence="3" id="KW-1185">Reference proteome</keyword>
<feature type="compositionally biased region" description="Basic and acidic residues" evidence="1">
    <location>
        <begin position="167"/>
        <end position="177"/>
    </location>
</feature>
<accession>A0A6G1KUJ9</accession>
<feature type="region of interest" description="Disordered" evidence="1">
    <location>
        <begin position="147"/>
        <end position="189"/>
    </location>
</feature>
<sequence length="189" mass="21263">MTLSAIIHALNQYADLPAAEIAAKLDELGEECDNNRRRKVGDSSERSVTSQFQNILPPARPVLNPLLRLPLMTTYRRNRNNIPRLKAILSKEANWLRPHQFIAYFGSDPATNPEFLVALEDLTGAGAFVDVYEALLRARDARWGKLARQSSTEVERRRPQGGSHGARYREPAAEKRQAPSRRSQGESQC</sequence>
<feature type="compositionally biased region" description="Polar residues" evidence="1">
    <location>
        <begin position="180"/>
        <end position="189"/>
    </location>
</feature>
<evidence type="ECO:0000313" key="3">
    <source>
        <dbReference type="Proteomes" id="UP000799436"/>
    </source>
</evidence>
<protein>
    <submittedName>
        <fullName evidence="2">Uncharacterized protein</fullName>
    </submittedName>
</protein>
<gene>
    <name evidence="2" type="ORF">EJ03DRAFT_41631</name>
</gene>
<name>A0A6G1KUJ9_9PEZI</name>
<organism evidence="2 3">
    <name type="scientific">Teratosphaeria nubilosa</name>
    <dbReference type="NCBI Taxonomy" id="161662"/>
    <lineage>
        <taxon>Eukaryota</taxon>
        <taxon>Fungi</taxon>
        <taxon>Dikarya</taxon>
        <taxon>Ascomycota</taxon>
        <taxon>Pezizomycotina</taxon>
        <taxon>Dothideomycetes</taxon>
        <taxon>Dothideomycetidae</taxon>
        <taxon>Mycosphaerellales</taxon>
        <taxon>Teratosphaeriaceae</taxon>
        <taxon>Teratosphaeria</taxon>
    </lineage>
</organism>
<proteinExistence type="predicted"/>
<dbReference type="AlphaFoldDB" id="A0A6G1KUJ9"/>
<dbReference type="Proteomes" id="UP000799436">
    <property type="component" value="Unassembled WGS sequence"/>
</dbReference>
<evidence type="ECO:0000313" key="2">
    <source>
        <dbReference type="EMBL" id="KAF2764080.1"/>
    </source>
</evidence>
<reference evidence="2" key="1">
    <citation type="journal article" date="2020" name="Stud. Mycol.">
        <title>101 Dothideomycetes genomes: a test case for predicting lifestyles and emergence of pathogens.</title>
        <authorList>
            <person name="Haridas S."/>
            <person name="Albert R."/>
            <person name="Binder M."/>
            <person name="Bloem J."/>
            <person name="Labutti K."/>
            <person name="Salamov A."/>
            <person name="Andreopoulos B."/>
            <person name="Baker S."/>
            <person name="Barry K."/>
            <person name="Bills G."/>
            <person name="Bluhm B."/>
            <person name="Cannon C."/>
            <person name="Castanera R."/>
            <person name="Culley D."/>
            <person name="Daum C."/>
            <person name="Ezra D."/>
            <person name="Gonzalez J."/>
            <person name="Henrissat B."/>
            <person name="Kuo A."/>
            <person name="Liang C."/>
            <person name="Lipzen A."/>
            <person name="Lutzoni F."/>
            <person name="Magnuson J."/>
            <person name="Mondo S."/>
            <person name="Nolan M."/>
            <person name="Ohm R."/>
            <person name="Pangilinan J."/>
            <person name="Park H.-J."/>
            <person name="Ramirez L."/>
            <person name="Alfaro M."/>
            <person name="Sun H."/>
            <person name="Tritt A."/>
            <person name="Yoshinaga Y."/>
            <person name="Zwiers L.-H."/>
            <person name="Turgeon B."/>
            <person name="Goodwin S."/>
            <person name="Spatafora J."/>
            <person name="Crous P."/>
            <person name="Grigoriev I."/>
        </authorList>
    </citation>
    <scope>NUCLEOTIDE SEQUENCE</scope>
    <source>
        <strain evidence="2">CBS 116005</strain>
    </source>
</reference>